<dbReference type="Proteomes" id="UP000831880">
    <property type="component" value="Chromosome"/>
</dbReference>
<dbReference type="Pfam" id="PF02255">
    <property type="entry name" value="PTS_IIA"/>
    <property type="match status" value="1"/>
</dbReference>
<dbReference type="PANTHER" id="PTHR34382:SF7">
    <property type="entry name" value="PTS SYSTEM N,N'-DIACETYLCHITOBIOSE-SPECIFIC EIIA COMPONENT"/>
    <property type="match status" value="1"/>
</dbReference>
<dbReference type="PROSITE" id="PS51095">
    <property type="entry name" value="PTS_EIIA_TYPE_3"/>
    <property type="match status" value="1"/>
</dbReference>
<keyword evidence="1" id="KW-0813">Transport</keyword>
<keyword evidence="3" id="KW-0808">Transferase</keyword>
<evidence type="ECO:0000256" key="3">
    <source>
        <dbReference type="ARBA" id="ARBA00022679"/>
    </source>
</evidence>
<name>A0ABY4H2Q6_9BACI</name>
<dbReference type="PANTHER" id="PTHR34382">
    <property type="entry name" value="PTS SYSTEM N,N'-DIACETYLCHITOBIOSE-SPECIFIC EIIA COMPONENT"/>
    <property type="match status" value="1"/>
</dbReference>
<evidence type="ECO:0000256" key="2">
    <source>
        <dbReference type="ARBA" id="ARBA00022597"/>
    </source>
</evidence>
<evidence type="ECO:0000313" key="7">
    <source>
        <dbReference type="Proteomes" id="UP000831880"/>
    </source>
</evidence>
<evidence type="ECO:0000313" key="6">
    <source>
        <dbReference type="EMBL" id="UOQ94629.1"/>
    </source>
</evidence>
<dbReference type="CDD" id="cd00215">
    <property type="entry name" value="PTS_IIA_lac"/>
    <property type="match status" value="1"/>
</dbReference>
<gene>
    <name evidence="6" type="ORF">MUO14_06680</name>
</gene>
<feature type="modified residue" description="Phosphohistidine; by HPr" evidence="5">
    <location>
        <position position="87"/>
    </location>
</feature>
<accession>A0ABY4H2Q6</accession>
<dbReference type="Gene3D" id="1.20.58.80">
    <property type="entry name" value="Phosphotransferase system, lactose/cellobiose-type IIA subunit"/>
    <property type="match status" value="1"/>
</dbReference>
<dbReference type="SUPFAM" id="SSF46973">
    <property type="entry name" value="Enzyme IIa from lactose specific PTS, IIa-lac"/>
    <property type="match status" value="1"/>
</dbReference>
<evidence type="ECO:0000256" key="4">
    <source>
        <dbReference type="ARBA" id="ARBA00022683"/>
    </source>
</evidence>
<dbReference type="PIRSF" id="PIRSF000699">
    <property type="entry name" value="PTS_IILac_III"/>
    <property type="match status" value="1"/>
</dbReference>
<evidence type="ECO:0000256" key="1">
    <source>
        <dbReference type="ARBA" id="ARBA00022448"/>
    </source>
</evidence>
<protein>
    <submittedName>
        <fullName evidence="6">PTS lactose/cellobiose transporter subunit IIA</fullName>
    </submittedName>
</protein>
<keyword evidence="4" id="KW-0598">Phosphotransferase system</keyword>
<dbReference type="InterPro" id="IPR036542">
    <property type="entry name" value="PTS_IIA_lac/cel_sf"/>
</dbReference>
<keyword evidence="7" id="KW-1185">Reference proteome</keyword>
<keyword evidence="2" id="KW-0762">Sugar transport</keyword>
<organism evidence="6 7">
    <name type="scientific">Halobacillus shinanisalinarum</name>
    <dbReference type="NCBI Taxonomy" id="2932258"/>
    <lineage>
        <taxon>Bacteria</taxon>
        <taxon>Bacillati</taxon>
        <taxon>Bacillota</taxon>
        <taxon>Bacilli</taxon>
        <taxon>Bacillales</taxon>
        <taxon>Bacillaceae</taxon>
        <taxon>Halobacillus</taxon>
    </lineage>
</organism>
<reference evidence="6 7" key="1">
    <citation type="submission" date="2022-04" db="EMBL/GenBank/DDBJ databases">
        <title>Halobacillus sp. isolated from saltern.</title>
        <authorList>
            <person name="Won M."/>
            <person name="Lee C.-M."/>
            <person name="Woen H.-Y."/>
            <person name="Kwon S.-W."/>
        </authorList>
    </citation>
    <scope>NUCLEOTIDE SEQUENCE [LARGE SCALE GENOMIC DNA]</scope>
    <source>
        <strain evidence="6 7">SSTM10-2</strain>
    </source>
</reference>
<evidence type="ECO:0000256" key="5">
    <source>
        <dbReference type="PROSITE-ProRule" id="PRU00418"/>
    </source>
</evidence>
<proteinExistence type="predicted"/>
<dbReference type="EMBL" id="CP095074">
    <property type="protein sequence ID" value="UOQ94629.1"/>
    <property type="molecule type" value="Genomic_DNA"/>
</dbReference>
<dbReference type="InterPro" id="IPR003188">
    <property type="entry name" value="PTS_IIA_lac/cel"/>
</dbReference>
<dbReference type="RefSeq" id="WP_244754472.1">
    <property type="nucleotide sequence ID" value="NZ_CP095074.1"/>
</dbReference>
<sequence length="113" mass="12766">MIRPNHSTGGVIVNTEEIIFQLISHGGNARSSAMEAIHSARETHFRSAEESIGEARKELREAHRVQTEVIQAEARGEKKDISLLFIHAQDHLMNAMTITDLAEEIIKIHRKLF</sequence>